<dbReference type="GO" id="GO:0016567">
    <property type="term" value="P:protein ubiquitination"/>
    <property type="evidence" value="ECO:0007669"/>
    <property type="project" value="InterPro"/>
</dbReference>
<dbReference type="Pfam" id="PF01485">
    <property type="entry name" value="IBR"/>
    <property type="match status" value="2"/>
</dbReference>
<evidence type="ECO:0000259" key="11">
    <source>
        <dbReference type="PROSITE" id="PS51873"/>
    </source>
</evidence>
<keyword evidence="10" id="KW-0862">Zinc</keyword>
<evidence type="ECO:0000313" key="13">
    <source>
        <dbReference type="Proteomes" id="UP001187192"/>
    </source>
</evidence>
<evidence type="ECO:0000256" key="2">
    <source>
        <dbReference type="ARBA" id="ARBA00001947"/>
    </source>
</evidence>
<dbReference type="GO" id="GO:0008270">
    <property type="term" value="F:zinc ion binding"/>
    <property type="evidence" value="ECO:0007669"/>
    <property type="project" value="UniProtKB-KW"/>
</dbReference>
<evidence type="ECO:0000256" key="7">
    <source>
        <dbReference type="ARBA" id="ARBA00022737"/>
    </source>
</evidence>
<keyword evidence="7" id="KW-0677">Repeat</keyword>
<evidence type="ECO:0000256" key="10">
    <source>
        <dbReference type="ARBA" id="ARBA00022833"/>
    </source>
</evidence>
<evidence type="ECO:0000256" key="6">
    <source>
        <dbReference type="ARBA" id="ARBA00022723"/>
    </source>
</evidence>
<organism evidence="12 13">
    <name type="scientific">Ficus carica</name>
    <name type="common">Common fig</name>
    <dbReference type="NCBI Taxonomy" id="3494"/>
    <lineage>
        <taxon>Eukaryota</taxon>
        <taxon>Viridiplantae</taxon>
        <taxon>Streptophyta</taxon>
        <taxon>Embryophyta</taxon>
        <taxon>Tracheophyta</taxon>
        <taxon>Spermatophyta</taxon>
        <taxon>Magnoliopsida</taxon>
        <taxon>eudicotyledons</taxon>
        <taxon>Gunneridae</taxon>
        <taxon>Pentapetalae</taxon>
        <taxon>rosids</taxon>
        <taxon>fabids</taxon>
        <taxon>Rosales</taxon>
        <taxon>Moraceae</taxon>
        <taxon>Ficeae</taxon>
        <taxon>Ficus</taxon>
    </lineage>
</organism>
<keyword evidence="13" id="KW-1185">Reference proteome</keyword>
<evidence type="ECO:0000256" key="9">
    <source>
        <dbReference type="ARBA" id="ARBA00022786"/>
    </source>
</evidence>
<dbReference type="Gene3D" id="1.20.120.1750">
    <property type="match status" value="1"/>
</dbReference>
<dbReference type="EMBL" id="BTGU01000006">
    <property type="protein sequence ID" value="GMN36764.1"/>
    <property type="molecule type" value="Genomic_DNA"/>
</dbReference>
<dbReference type="InterPro" id="IPR031127">
    <property type="entry name" value="E3_UB_ligase_RBR"/>
</dbReference>
<comment type="caution">
    <text evidence="12">The sequence shown here is derived from an EMBL/GenBank/DDBJ whole genome shotgun (WGS) entry which is preliminary data.</text>
</comment>
<keyword evidence="5" id="KW-0808">Transferase</keyword>
<dbReference type="PROSITE" id="PS51873">
    <property type="entry name" value="TRIAD"/>
    <property type="match status" value="1"/>
</dbReference>
<keyword evidence="8" id="KW-0863">Zinc-finger</keyword>
<name>A0AA87ZH37_FICCA</name>
<dbReference type="FunFam" id="3.30.40.10:FF:000230">
    <property type="entry name" value="RBR-type E3 ubiquitin transferase"/>
    <property type="match status" value="1"/>
</dbReference>
<dbReference type="CDD" id="cd22584">
    <property type="entry name" value="Rcat_RBR_unk"/>
    <property type="match status" value="1"/>
</dbReference>
<keyword evidence="9" id="KW-0833">Ubl conjugation pathway</keyword>
<dbReference type="AlphaFoldDB" id="A0AA87ZH37"/>
<dbReference type="Gene3D" id="3.30.40.10">
    <property type="entry name" value="Zinc/RING finger domain, C3HC4 (zinc finger)"/>
    <property type="match status" value="1"/>
</dbReference>
<accession>A0AA87ZH37</accession>
<dbReference type="InterPro" id="IPR044066">
    <property type="entry name" value="TRIAD_supradom"/>
</dbReference>
<evidence type="ECO:0000313" key="12">
    <source>
        <dbReference type="EMBL" id="GMN36764.1"/>
    </source>
</evidence>
<dbReference type="PANTHER" id="PTHR11685">
    <property type="entry name" value="RBR FAMILY RING FINGER AND IBR DOMAIN-CONTAINING"/>
    <property type="match status" value="1"/>
</dbReference>
<comment type="cofactor">
    <cofactor evidence="2">
        <name>Zn(2+)</name>
        <dbReference type="ChEBI" id="CHEBI:29105"/>
    </cofactor>
</comment>
<proteinExistence type="predicted"/>
<dbReference type="SUPFAM" id="SSF57850">
    <property type="entry name" value="RING/U-box"/>
    <property type="match status" value="2"/>
</dbReference>
<reference evidence="12" key="1">
    <citation type="submission" date="2023-07" db="EMBL/GenBank/DDBJ databases">
        <title>draft genome sequence of fig (Ficus carica).</title>
        <authorList>
            <person name="Takahashi T."/>
            <person name="Nishimura K."/>
        </authorList>
    </citation>
    <scope>NUCLEOTIDE SEQUENCE</scope>
</reference>
<dbReference type="InterPro" id="IPR002867">
    <property type="entry name" value="IBR_dom"/>
</dbReference>
<sequence>MALGKDGVRPESFSNYVKKKLKCFGKLLSKLGQEETEIIPESEGEYCGICLSTKKKSEMFRTCNSDHSYCTGCVARYVSIKIKEKRAWIKCPHFSCKQLLTPQEFSLILPHSIVEWWEGALDKAYKKMRREIRCPFKDCSAVVMMVYAGGGPQVGVTNQSSGEKCPRCKRRLCKTCHQPRHDGSKCDMDKMFRDLARRENWRPCPNCNIYVERTGGCSLMRCRCGFAFCFGCGANWRFLHTCRFVLS</sequence>
<comment type="pathway">
    <text evidence="3">Protein modification; protein ubiquitination.</text>
</comment>
<keyword evidence="6" id="KW-0479">Metal-binding</keyword>
<feature type="domain" description="RING-type" evidence="11">
    <location>
        <begin position="43"/>
        <end position="247"/>
    </location>
</feature>
<dbReference type="GO" id="GO:0061630">
    <property type="term" value="F:ubiquitin protein ligase activity"/>
    <property type="evidence" value="ECO:0007669"/>
    <property type="project" value="UniProtKB-EC"/>
</dbReference>
<evidence type="ECO:0000256" key="3">
    <source>
        <dbReference type="ARBA" id="ARBA00004906"/>
    </source>
</evidence>
<dbReference type="InterPro" id="IPR013083">
    <property type="entry name" value="Znf_RING/FYVE/PHD"/>
</dbReference>
<evidence type="ECO:0000256" key="5">
    <source>
        <dbReference type="ARBA" id="ARBA00022679"/>
    </source>
</evidence>
<evidence type="ECO:0000256" key="8">
    <source>
        <dbReference type="ARBA" id="ARBA00022771"/>
    </source>
</evidence>
<comment type="catalytic activity">
    <reaction evidence="1">
        <text>[E2 ubiquitin-conjugating enzyme]-S-ubiquitinyl-L-cysteine + [acceptor protein]-L-lysine = [E2 ubiquitin-conjugating enzyme]-L-cysteine + [acceptor protein]-N(6)-ubiquitinyl-L-lysine.</text>
        <dbReference type="EC" id="2.3.2.31"/>
    </reaction>
</comment>
<gene>
    <name evidence="12" type="ORF">TIFTF001_006272</name>
</gene>
<protein>
    <recommendedName>
        <fullName evidence="4">RBR-type E3 ubiquitin transferase</fullName>
        <ecNumber evidence="4">2.3.2.31</ecNumber>
    </recommendedName>
</protein>
<dbReference type="EC" id="2.3.2.31" evidence="4"/>
<evidence type="ECO:0000256" key="4">
    <source>
        <dbReference type="ARBA" id="ARBA00012251"/>
    </source>
</evidence>
<evidence type="ECO:0000256" key="1">
    <source>
        <dbReference type="ARBA" id="ARBA00001798"/>
    </source>
</evidence>
<dbReference type="Proteomes" id="UP001187192">
    <property type="component" value="Unassembled WGS sequence"/>
</dbReference>